<feature type="non-terminal residue" evidence="2">
    <location>
        <position position="1"/>
    </location>
</feature>
<organism evidence="2">
    <name type="scientific">uncultured Chloroflexia bacterium</name>
    <dbReference type="NCBI Taxonomy" id="1672391"/>
    <lineage>
        <taxon>Bacteria</taxon>
        <taxon>Bacillati</taxon>
        <taxon>Chloroflexota</taxon>
        <taxon>Chloroflexia</taxon>
        <taxon>environmental samples</taxon>
    </lineage>
</organism>
<protein>
    <submittedName>
        <fullName evidence="2">Uncharacterized protein</fullName>
    </submittedName>
</protein>
<dbReference type="AlphaFoldDB" id="A0A6J4I749"/>
<proteinExistence type="predicted"/>
<dbReference type="EMBL" id="CADCTR010000488">
    <property type="protein sequence ID" value="CAA9243818.1"/>
    <property type="molecule type" value="Genomic_DNA"/>
</dbReference>
<evidence type="ECO:0000313" key="2">
    <source>
        <dbReference type="EMBL" id="CAA9243818.1"/>
    </source>
</evidence>
<feature type="non-terminal residue" evidence="2">
    <location>
        <position position="40"/>
    </location>
</feature>
<feature type="compositionally biased region" description="Low complexity" evidence="1">
    <location>
        <begin position="11"/>
        <end position="27"/>
    </location>
</feature>
<sequence>CGSVTTSMPTGRRSGQSSGKSSSPGRRMPTIPACCPSRPA</sequence>
<gene>
    <name evidence="2" type="ORF">AVDCRST_MAG93-1446</name>
</gene>
<evidence type="ECO:0000256" key="1">
    <source>
        <dbReference type="SAM" id="MobiDB-lite"/>
    </source>
</evidence>
<accession>A0A6J4I749</accession>
<feature type="region of interest" description="Disordered" evidence="1">
    <location>
        <begin position="1"/>
        <end position="40"/>
    </location>
</feature>
<reference evidence="2" key="1">
    <citation type="submission" date="2020-02" db="EMBL/GenBank/DDBJ databases">
        <authorList>
            <person name="Meier V. D."/>
        </authorList>
    </citation>
    <scope>NUCLEOTIDE SEQUENCE</scope>
    <source>
        <strain evidence="2">AVDCRST_MAG93</strain>
    </source>
</reference>
<name>A0A6J4I749_9CHLR</name>